<protein>
    <submittedName>
        <fullName evidence="2">Uncharacterized protein</fullName>
    </submittedName>
</protein>
<organism evidence="2 3">
    <name type="scientific">Wickerhamomyces pijperi</name>
    <name type="common">Yeast</name>
    <name type="synonym">Pichia pijperi</name>
    <dbReference type="NCBI Taxonomy" id="599730"/>
    <lineage>
        <taxon>Eukaryota</taxon>
        <taxon>Fungi</taxon>
        <taxon>Dikarya</taxon>
        <taxon>Ascomycota</taxon>
        <taxon>Saccharomycotina</taxon>
        <taxon>Saccharomycetes</taxon>
        <taxon>Phaffomycetales</taxon>
        <taxon>Wickerhamomycetaceae</taxon>
        <taxon>Wickerhamomyces</taxon>
    </lineage>
</organism>
<name>A0A9P8Q3B1_WICPI</name>
<evidence type="ECO:0000313" key="3">
    <source>
        <dbReference type="Proteomes" id="UP000774326"/>
    </source>
</evidence>
<dbReference type="AlphaFoldDB" id="A0A9P8Q3B1"/>
<reference evidence="2" key="1">
    <citation type="journal article" date="2021" name="Open Biol.">
        <title>Shared evolutionary footprints suggest mitochondrial oxidative damage underlies multiple complex I losses in fungi.</title>
        <authorList>
            <person name="Schikora-Tamarit M.A."/>
            <person name="Marcet-Houben M."/>
            <person name="Nosek J."/>
            <person name="Gabaldon T."/>
        </authorList>
    </citation>
    <scope>NUCLEOTIDE SEQUENCE</scope>
    <source>
        <strain evidence="2">CBS2887</strain>
    </source>
</reference>
<keyword evidence="3" id="KW-1185">Reference proteome</keyword>
<dbReference type="Proteomes" id="UP000774326">
    <property type="component" value="Unassembled WGS sequence"/>
</dbReference>
<reference evidence="2" key="2">
    <citation type="submission" date="2021-01" db="EMBL/GenBank/DDBJ databases">
        <authorList>
            <person name="Schikora-Tamarit M.A."/>
        </authorList>
    </citation>
    <scope>NUCLEOTIDE SEQUENCE</scope>
    <source>
        <strain evidence="2">CBS2887</strain>
    </source>
</reference>
<accession>A0A9P8Q3B1</accession>
<evidence type="ECO:0000256" key="1">
    <source>
        <dbReference type="SAM" id="MobiDB-lite"/>
    </source>
</evidence>
<gene>
    <name evidence="2" type="ORF">WICPIJ_006938</name>
</gene>
<proteinExistence type="predicted"/>
<feature type="region of interest" description="Disordered" evidence="1">
    <location>
        <begin position="93"/>
        <end position="112"/>
    </location>
</feature>
<dbReference type="EMBL" id="JAEUBG010003949">
    <property type="protein sequence ID" value="KAH3682089.1"/>
    <property type="molecule type" value="Genomic_DNA"/>
</dbReference>
<sequence length="112" mass="11635">MVTALTGDLLVQQPTKDISVEESESVSGVVGGVTVVEFDGSLVCMYDSSFNFSKSSSSDSTESSFGSGVESAEESLSRDFFCSITVVAIVPTSSSDSELDSFSSSAWARSAS</sequence>
<evidence type="ECO:0000313" key="2">
    <source>
        <dbReference type="EMBL" id="KAH3682089.1"/>
    </source>
</evidence>
<comment type="caution">
    <text evidence="2">The sequence shown here is derived from an EMBL/GenBank/DDBJ whole genome shotgun (WGS) entry which is preliminary data.</text>
</comment>